<protein>
    <submittedName>
        <fullName evidence="2">Glycosyltransferase family 2 protein</fullName>
    </submittedName>
</protein>
<dbReference type="InterPro" id="IPR029044">
    <property type="entry name" value="Nucleotide-diphossugar_trans"/>
</dbReference>
<reference evidence="2" key="1">
    <citation type="submission" date="2023-03" db="EMBL/GenBank/DDBJ databases">
        <title>Andean soil-derived lignocellulolytic bacterial consortium as a source of novel taxa and putative plastic-active enzymes.</title>
        <authorList>
            <person name="Diaz-Garcia L."/>
            <person name="Chuvochina M."/>
            <person name="Feuerriegel G."/>
            <person name="Bunk B."/>
            <person name="Sproer C."/>
            <person name="Streit W.R."/>
            <person name="Rodriguez L.M."/>
            <person name="Overmann J."/>
            <person name="Jimenez D.J."/>
        </authorList>
    </citation>
    <scope>NUCLEOTIDE SEQUENCE</scope>
    <source>
        <strain evidence="2">MAG 4196</strain>
    </source>
</reference>
<dbReference type="EMBL" id="CP119312">
    <property type="protein sequence ID" value="WEK03721.1"/>
    <property type="molecule type" value="Genomic_DNA"/>
</dbReference>
<dbReference type="Pfam" id="PF00535">
    <property type="entry name" value="Glycos_transf_2"/>
    <property type="match status" value="1"/>
</dbReference>
<dbReference type="GO" id="GO:0044010">
    <property type="term" value="P:single-species biofilm formation"/>
    <property type="evidence" value="ECO:0007669"/>
    <property type="project" value="TreeGrafter"/>
</dbReference>
<accession>A0AAJ5VT74</accession>
<sequence length="273" mass="29501">MLTVILPASNESALLGRCIAALLDSTFEQPTAWQLIVAANGCRDDTVTIARSFVGAASNRGVELTVLNIAQGNKLNAINLGEAEGRGDALVYIDADVVVEPSLLAQLAQALDRPSPTYATGTLRIAPAVTWATGLYARFWSRLPFVVDGAPGCGVFAVNRAGRQRWGQFPSIISDDTFVRLHFAPSERVNVPAGFSWPMVEGFANLVRVRRRQDRGVEEIDRLYPHLLANEGKSQSNLPRLAAADPIGFGLYSLVALMTKLPTRSGGTWVRGR</sequence>
<dbReference type="SUPFAM" id="SSF53448">
    <property type="entry name" value="Nucleotide-diphospho-sugar transferases"/>
    <property type="match status" value="1"/>
</dbReference>
<feature type="domain" description="Glycosyltransferase 2-like" evidence="1">
    <location>
        <begin position="3"/>
        <end position="140"/>
    </location>
</feature>
<evidence type="ECO:0000259" key="1">
    <source>
        <dbReference type="Pfam" id="PF00535"/>
    </source>
</evidence>
<organism evidence="2 3">
    <name type="scientific">Candidatus Devosia phytovorans</name>
    <dbReference type="NCBI Taxonomy" id="3121372"/>
    <lineage>
        <taxon>Bacteria</taxon>
        <taxon>Pseudomonadati</taxon>
        <taxon>Pseudomonadota</taxon>
        <taxon>Alphaproteobacteria</taxon>
        <taxon>Hyphomicrobiales</taxon>
        <taxon>Devosiaceae</taxon>
        <taxon>Devosia</taxon>
    </lineage>
</organism>
<dbReference type="PANTHER" id="PTHR43685">
    <property type="entry name" value="GLYCOSYLTRANSFERASE"/>
    <property type="match status" value="1"/>
</dbReference>
<dbReference type="AlphaFoldDB" id="A0AAJ5VT74"/>
<dbReference type="CDD" id="cd00761">
    <property type="entry name" value="Glyco_tranf_GTA_type"/>
    <property type="match status" value="1"/>
</dbReference>
<gene>
    <name evidence="2" type="ORF">P0Y65_16210</name>
</gene>
<dbReference type="Proteomes" id="UP001217476">
    <property type="component" value="Chromosome"/>
</dbReference>
<name>A0AAJ5VT74_9HYPH</name>
<dbReference type="InterPro" id="IPR050834">
    <property type="entry name" value="Glycosyltransf_2"/>
</dbReference>
<proteinExistence type="predicted"/>
<dbReference type="Gene3D" id="3.90.550.10">
    <property type="entry name" value="Spore Coat Polysaccharide Biosynthesis Protein SpsA, Chain A"/>
    <property type="match status" value="1"/>
</dbReference>
<dbReference type="InterPro" id="IPR001173">
    <property type="entry name" value="Glyco_trans_2-like"/>
</dbReference>
<dbReference type="PANTHER" id="PTHR43685:SF2">
    <property type="entry name" value="GLYCOSYLTRANSFERASE 2-LIKE DOMAIN-CONTAINING PROTEIN"/>
    <property type="match status" value="1"/>
</dbReference>
<evidence type="ECO:0000313" key="2">
    <source>
        <dbReference type="EMBL" id="WEK03721.1"/>
    </source>
</evidence>
<evidence type="ECO:0000313" key="3">
    <source>
        <dbReference type="Proteomes" id="UP001217476"/>
    </source>
</evidence>